<accession>A0ABZ0CX20</accession>
<evidence type="ECO:0000313" key="1">
    <source>
        <dbReference type="EMBL" id="WOB07512.1"/>
    </source>
</evidence>
<dbReference type="Proteomes" id="UP001303946">
    <property type="component" value="Chromosome"/>
</dbReference>
<organism evidence="1 2">
    <name type="scientific">Piscinibacter gummiphilus</name>
    <dbReference type="NCBI Taxonomy" id="946333"/>
    <lineage>
        <taxon>Bacteria</taxon>
        <taxon>Pseudomonadati</taxon>
        <taxon>Pseudomonadota</taxon>
        <taxon>Betaproteobacteria</taxon>
        <taxon>Burkholderiales</taxon>
        <taxon>Sphaerotilaceae</taxon>
        <taxon>Piscinibacter</taxon>
    </lineage>
</organism>
<evidence type="ECO:0000313" key="2">
    <source>
        <dbReference type="Proteomes" id="UP001303946"/>
    </source>
</evidence>
<proteinExistence type="predicted"/>
<dbReference type="RefSeq" id="WP_316700171.1">
    <property type="nucleotide sequence ID" value="NZ_CP136336.1"/>
</dbReference>
<reference evidence="1 2" key="1">
    <citation type="submission" date="2023-10" db="EMBL/GenBank/DDBJ databases">
        <title>Bacteria for the degradation of biodegradable plastic PBAT(Polybutylene adipate terephthalate).</title>
        <authorList>
            <person name="Weon H.-Y."/>
            <person name="Yeon J."/>
        </authorList>
    </citation>
    <scope>NUCLEOTIDE SEQUENCE [LARGE SCALE GENOMIC DNA]</scope>
    <source>
        <strain evidence="1 2">SBD 7-3</strain>
    </source>
</reference>
<protein>
    <submittedName>
        <fullName evidence="1">Uncharacterized protein</fullName>
    </submittedName>
</protein>
<sequence>MPHEKSLWIQRFAMRLLVLEPTVQTGQLPEIAETFWYYRRHREPEECAQARAEGRLRMPGRRDAWIEACAAAIRGLDPELNSQDTSALAESLWEEDWARTVDPYLMAQALWEQALLLASQSDGEMAPSLHAVFRNPDL</sequence>
<gene>
    <name evidence="1" type="ORF">RXV79_21700</name>
</gene>
<keyword evidence="2" id="KW-1185">Reference proteome</keyword>
<dbReference type="EMBL" id="CP136336">
    <property type="protein sequence ID" value="WOB07512.1"/>
    <property type="molecule type" value="Genomic_DNA"/>
</dbReference>
<name>A0ABZ0CX20_9BURK</name>